<dbReference type="Pfam" id="PF21049">
    <property type="entry name" value="CFA69_ARM_rpt"/>
    <property type="match status" value="1"/>
</dbReference>
<name>A0AAN8R8B0_9TELE</name>
<evidence type="ECO:0000313" key="3">
    <source>
        <dbReference type="Proteomes" id="UP001356427"/>
    </source>
</evidence>
<accession>A0AAN8R8B0</accession>
<organism evidence="2 3">
    <name type="scientific">Coregonus suidteri</name>
    <dbReference type="NCBI Taxonomy" id="861788"/>
    <lineage>
        <taxon>Eukaryota</taxon>
        <taxon>Metazoa</taxon>
        <taxon>Chordata</taxon>
        <taxon>Craniata</taxon>
        <taxon>Vertebrata</taxon>
        <taxon>Euteleostomi</taxon>
        <taxon>Actinopterygii</taxon>
        <taxon>Neopterygii</taxon>
        <taxon>Teleostei</taxon>
        <taxon>Protacanthopterygii</taxon>
        <taxon>Salmoniformes</taxon>
        <taxon>Salmonidae</taxon>
        <taxon>Coregoninae</taxon>
        <taxon>Coregonus</taxon>
    </lineage>
</organism>
<dbReference type="InterPro" id="IPR048733">
    <property type="entry name" value="CFA69_ARM_dom"/>
</dbReference>
<gene>
    <name evidence="2" type="ORF">J4Q44_G00035490</name>
</gene>
<evidence type="ECO:0000313" key="2">
    <source>
        <dbReference type="EMBL" id="KAK6327903.1"/>
    </source>
</evidence>
<reference evidence="2 3" key="1">
    <citation type="submission" date="2021-04" db="EMBL/GenBank/DDBJ databases">
        <authorList>
            <person name="De Guttry C."/>
            <person name="Zahm M."/>
            <person name="Klopp C."/>
            <person name="Cabau C."/>
            <person name="Louis A."/>
            <person name="Berthelot C."/>
            <person name="Parey E."/>
            <person name="Roest Crollius H."/>
            <person name="Montfort J."/>
            <person name="Robinson-Rechavi M."/>
            <person name="Bucao C."/>
            <person name="Bouchez O."/>
            <person name="Gislard M."/>
            <person name="Lluch J."/>
            <person name="Milhes M."/>
            <person name="Lampietro C."/>
            <person name="Lopez Roques C."/>
            <person name="Donnadieu C."/>
            <person name="Braasch I."/>
            <person name="Desvignes T."/>
            <person name="Postlethwait J."/>
            <person name="Bobe J."/>
            <person name="Wedekind C."/>
            <person name="Guiguen Y."/>
        </authorList>
    </citation>
    <scope>NUCLEOTIDE SEQUENCE [LARGE SCALE GENOMIC DNA]</scope>
    <source>
        <strain evidence="2">Cs_M1</strain>
        <tissue evidence="2">Blood</tissue>
    </source>
</reference>
<dbReference type="AlphaFoldDB" id="A0AAN8R8B0"/>
<protein>
    <recommendedName>
        <fullName evidence="1">Cilia- and flagella-associated protein 69 ARM repeats domain-containing protein</fullName>
    </recommendedName>
</protein>
<dbReference type="EMBL" id="JAGTTL010000002">
    <property type="protein sequence ID" value="KAK6327903.1"/>
    <property type="molecule type" value="Genomic_DNA"/>
</dbReference>
<dbReference type="Proteomes" id="UP001356427">
    <property type="component" value="Unassembled WGS sequence"/>
</dbReference>
<keyword evidence="3" id="KW-1185">Reference proteome</keyword>
<feature type="domain" description="Cilia- and flagella-associated protein 69 ARM repeats" evidence="1">
    <location>
        <begin position="1"/>
        <end position="62"/>
    </location>
</feature>
<proteinExistence type="predicted"/>
<comment type="caution">
    <text evidence="2">The sequence shown here is derived from an EMBL/GenBank/DDBJ whole genome shotgun (WGS) entry which is preliminary data.</text>
</comment>
<sequence length="76" mass="8126">MASLGNEAINQELSDHGAISQLLGIIMQMEGSPEEEDVITLEIKADIQLILSALCETDLHKKPEVNGLLKADAGLV</sequence>
<evidence type="ECO:0000259" key="1">
    <source>
        <dbReference type="Pfam" id="PF21049"/>
    </source>
</evidence>